<dbReference type="EMBL" id="CAJVQC010047033">
    <property type="protein sequence ID" value="CAG8784016.1"/>
    <property type="molecule type" value="Genomic_DNA"/>
</dbReference>
<sequence length="117" mass="13799">LKWLQTAELTGRRARWVLRMQPYNFKIQHRRGHVHRNVDALSRLPVKQKTYHDQRHQIISGFEIGDKVLLEDAAKKYSRSEKFSPKCKGPYYIHDKLPNDAYKLKTLDGKVIVAPFN</sequence>
<dbReference type="Proteomes" id="UP000789920">
    <property type="component" value="Unassembled WGS sequence"/>
</dbReference>
<reference evidence="1" key="1">
    <citation type="submission" date="2021-06" db="EMBL/GenBank/DDBJ databases">
        <authorList>
            <person name="Kallberg Y."/>
            <person name="Tangrot J."/>
            <person name="Rosling A."/>
        </authorList>
    </citation>
    <scope>NUCLEOTIDE SEQUENCE</scope>
    <source>
        <strain evidence="1">MA461A</strain>
    </source>
</reference>
<feature type="non-terminal residue" evidence="1">
    <location>
        <position position="1"/>
    </location>
</feature>
<accession>A0ACA9R9S3</accession>
<evidence type="ECO:0000313" key="1">
    <source>
        <dbReference type="EMBL" id="CAG8784016.1"/>
    </source>
</evidence>
<keyword evidence="2" id="KW-1185">Reference proteome</keyword>
<name>A0ACA9R9S3_9GLOM</name>
<proteinExistence type="predicted"/>
<comment type="caution">
    <text evidence="1">The sequence shown here is derived from an EMBL/GenBank/DDBJ whole genome shotgun (WGS) entry which is preliminary data.</text>
</comment>
<evidence type="ECO:0000313" key="2">
    <source>
        <dbReference type="Proteomes" id="UP000789920"/>
    </source>
</evidence>
<protein>
    <submittedName>
        <fullName evidence="1">19763_t:CDS:1</fullName>
    </submittedName>
</protein>
<gene>
    <name evidence="1" type="ORF">RPERSI_LOCUS18018</name>
</gene>
<organism evidence="1 2">
    <name type="scientific">Racocetra persica</name>
    <dbReference type="NCBI Taxonomy" id="160502"/>
    <lineage>
        <taxon>Eukaryota</taxon>
        <taxon>Fungi</taxon>
        <taxon>Fungi incertae sedis</taxon>
        <taxon>Mucoromycota</taxon>
        <taxon>Glomeromycotina</taxon>
        <taxon>Glomeromycetes</taxon>
        <taxon>Diversisporales</taxon>
        <taxon>Gigasporaceae</taxon>
        <taxon>Racocetra</taxon>
    </lineage>
</organism>
<feature type="non-terminal residue" evidence="1">
    <location>
        <position position="117"/>
    </location>
</feature>